<keyword evidence="2" id="KW-1185">Reference proteome</keyword>
<accession>A0A7J6W0S5</accession>
<gene>
    <name evidence="1" type="ORF">FRX31_019439</name>
</gene>
<dbReference type="AlphaFoldDB" id="A0A7J6W0S5"/>
<proteinExistence type="predicted"/>
<dbReference type="Proteomes" id="UP000554482">
    <property type="component" value="Unassembled WGS sequence"/>
</dbReference>
<dbReference type="EMBL" id="JABWDY010023349">
    <property type="protein sequence ID" value="KAF5190976.1"/>
    <property type="molecule type" value="Genomic_DNA"/>
</dbReference>
<reference evidence="1 2" key="1">
    <citation type="submission" date="2020-06" db="EMBL/GenBank/DDBJ databases">
        <title>Transcriptomic and genomic resources for Thalictrum thalictroides and T. hernandezii: Facilitating candidate gene discovery in an emerging model plant lineage.</title>
        <authorList>
            <person name="Arias T."/>
            <person name="Riano-Pachon D.M."/>
            <person name="Di Stilio V.S."/>
        </authorList>
    </citation>
    <scope>NUCLEOTIDE SEQUENCE [LARGE SCALE GENOMIC DNA]</scope>
    <source>
        <strain evidence="2">cv. WT478/WT964</strain>
        <tissue evidence="1">Leaves</tissue>
    </source>
</reference>
<evidence type="ECO:0000313" key="2">
    <source>
        <dbReference type="Proteomes" id="UP000554482"/>
    </source>
</evidence>
<comment type="caution">
    <text evidence="1">The sequence shown here is derived from an EMBL/GenBank/DDBJ whole genome shotgun (WGS) entry which is preliminary data.</text>
</comment>
<organism evidence="1 2">
    <name type="scientific">Thalictrum thalictroides</name>
    <name type="common">Rue-anemone</name>
    <name type="synonym">Anemone thalictroides</name>
    <dbReference type="NCBI Taxonomy" id="46969"/>
    <lineage>
        <taxon>Eukaryota</taxon>
        <taxon>Viridiplantae</taxon>
        <taxon>Streptophyta</taxon>
        <taxon>Embryophyta</taxon>
        <taxon>Tracheophyta</taxon>
        <taxon>Spermatophyta</taxon>
        <taxon>Magnoliopsida</taxon>
        <taxon>Ranunculales</taxon>
        <taxon>Ranunculaceae</taxon>
        <taxon>Thalictroideae</taxon>
        <taxon>Thalictrum</taxon>
    </lineage>
</organism>
<evidence type="ECO:0000313" key="1">
    <source>
        <dbReference type="EMBL" id="KAF5190976.1"/>
    </source>
</evidence>
<protein>
    <submittedName>
        <fullName evidence="1">Uncharacterized protein</fullName>
    </submittedName>
</protein>
<sequence>MSEHWWENLVLLTGRVTKKYALEHVSVNSLDQPIKEENLRINRDPVNPPNIFGSNSVSRKIQLLPDLKEYFTPKGGPEKVKEELQRRIKSLH</sequence>
<name>A0A7J6W0S5_THATH</name>